<dbReference type="AlphaFoldDB" id="A0A9P0LB53"/>
<proteinExistence type="predicted"/>
<dbReference type="OrthoDB" id="241990at2759"/>
<gene>
    <name evidence="2" type="ORF">ACAOBT_LOCUS18733</name>
</gene>
<dbReference type="Pfam" id="PF05422">
    <property type="entry name" value="SIN1"/>
    <property type="match status" value="1"/>
</dbReference>
<name>A0A9P0LB53_ACAOB</name>
<dbReference type="InterPro" id="IPR032679">
    <property type="entry name" value="Sin1_N"/>
</dbReference>
<dbReference type="EMBL" id="CAKOFQ010007053">
    <property type="protein sequence ID" value="CAH1988909.1"/>
    <property type="molecule type" value="Genomic_DNA"/>
</dbReference>
<protein>
    <recommendedName>
        <fullName evidence="1">Sin1 N-terminal domain-containing protein</fullName>
    </recommendedName>
</protein>
<evidence type="ECO:0000313" key="3">
    <source>
        <dbReference type="Proteomes" id="UP001152888"/>
    </source>
</evidence>
<reference evidence="2" key="1">
    <citation type="submission" date="2022-03" db="EMBL/GenBank/DDBJ databases">
        <authorList>
            <person name="Sayadi A."/>
        </authorList>
    </citation>
    <scope>NUCLEOTIDE SEQUENCE</scope>
</reference>
<comment type="caution">
    <text evidence="2">The sequence shown here is derived from an EMBL/GenBank/DDBJ whole genome shotgun (WGS) entry which is preliminary data.</text>
</comment>
<keyword evidence="3" id="KW-1185">Reference proteome</keyword>
<feature type="domain" description="Sin1 N-terminal" evidence="1">
    <location>
        <begin position="40"/>
        <end position="107"/>
    </location>
</feature>
<evidence type="ECO:0000259" key="1">
    <source>
        <dbReference type="Pfam" id="PF05422"/>
    </source>
</evidence>
<dbReference type="Proteomes" id="UP001152888">
    <property type="component" value="Unassembled WGS sequence"/>
</dbReference>
<organism evidence="2 3">
    <name type="scientific">Acanthoscelides obtectus</name>
    <name type="common">Bean weevil</name>
    <name type="synonym">Bruchus obtectus</name>
    <dbReference type="NCBI Taxonomy" id="200917"/>
    <lineage>
        <taxon>Eukaryota</taxon>
        <taxon>Metazoa</taxon>
        <taxon>Ecdysozoa</taxon>
        <taxon>Arthropoda</taxon>
        <taxon>Hexapoda</taxon>
        <taxon>Insecta</taxon>
        <taxon>Pterygota</taxon>
        <taxon>Neoptera</taxon>
        <taxon>Endopterygota</taxon>
        <taxon>Coleoptera</taxon>
        <taxon>Polyphaga</taxon>
        <taxon>Cucujiformia</taxon>
        <taxon>Chrysomeloidea</taxon>
        <taxon>Chrysomelidae</taxon>
        <taxon>Bruchinae</taxon>
        <taxon>Bruchini</taxon>
        <taxon>Acanthoscelides</taxon>
    </lineage>
</organism>
<evidence type="ECO:0000313" key="2">
    <source>
        <dbReference type="EMBL" id="CAH1988909.1"/>
    </source>
</evidence>
<accession>A0A9P0LB53</accession>
<sequence length="122" mass="14486">MALYDNKYWLLSHIRNSFISTDDTGMCELVMAGEGKDIKFHLSNMELYPDPEDSDDEEDDFESYDLPLDMDFSTRERSSTKVQLEKLDQARKKVGRMRHIRWETRNKNGFLWMPRALQIEAM</sequence>